<gene>
    <name evidence="12" type="ORF">H9894_02185</name>
</gene>
<organism evidence="12 13">
    <name type="scientific">Candidatus Desulfovibrio intestinipullorum</name>
    <dbReference type="NCBI Taxonomy" id="2838536"/>
    <lineage>
        <taxon>Bacteria</taxon>
        <taxon>Pseudomonadati</taxon>
        <taxon>Thermodesulfobacteriota</taxon>
        <taxon>Desulfovibrionia</taxon>
        <taxon>Desulfovibrionales</taxon>
        <taxon>Desulfovibrionaceae</taxon>
        <taxon>Desulfovibrio</taxon>
    </lineage>
</organism>
<dbReference type="Gene3D" id="3.40.710.10">
    <property type="entry name" value="DD-peptidase/beta-lactamase superfamily"/>
    <property type="match status" value="1"/>
</dbReference>
<dbReference type="SUPFAM" id="SSF56601">
    <property type="entry name" value="beta-lactamase/transpeptidase-like"/>
    <property type="match status" value="1"/>
</dbReference>
<dbReference type="GO" id="GO:0006508">
    <property type="term" value="P:proteolysis"/>
    <property type="evidence" value="ECO:0007669"/>
    <property type="project" value="InterPro"/>
</dbReference>
<dbReference type="Pfam" id="PF00768">
    <property type="entry name" value="Peptidase_S11"/>
    <property type="match status" value="1"/>
</dbReference>
<evidence type="ECO:0000256" key="3">
    <source>
        <dbReference type="ARBA" id="ARBA00022801"/>
    </source>
</evidence>
<evidence type="ECO:0000256" key="2">
    <source>
        <dbReference type="ARBA" id="ARBA00022729"/>
    </source>
</evidence>
<reference evidence="12" key="2">
    <citation type="submission" date="2021-04" db="EMBL/GenBank/DDBJ databases">
        <authorList>
            <person name="Gilroy R."/>
        </authorList>
    </citation>
    <scope>NUCLEOTIDE SEQUENCE</scope>
    <source>
        <strain evidence="12">ChiHecec2B26-446</strain>
    </source>
</reference>
<feature type="domain" description="Peptidase S11 D-alanyl-D-alanine carboxypeptidase A N-terminal" evidence="11">
    <location>
        <begin position="4"/>
        <end position="221"/>
    </location>
</feature>
<comment type="similarity">
    <text evidence="1 9">Belongs to the peptidase S11 family.</text>
</comment>
<feature type="region of interest" description="Disordered" evidence="10">
    <location>
        <begin position="254"/>
        <end position="286"/>
    </location>
</feature>
<sequence>MPVRAAIMMNMTTGRILYQKNADKAIPPASLTKLMTSFLVHDAIAAGRLSMGTKVRIPREAARVGGSSMHLRTGERVTVAKLLQGTLISSGNDAATALALKVSGRQKHFVDAMNTKAARLGMKRTRFRNPTGLPAAGQVTTARDMMRLSLAYMARYPRAAKISSLRTYYHRGRAHNTTNPFLGTRGVNGLKTGFTLSSGYNIILTTQRGQNKLLIVLLGASSKYRRAVAAQALLDAGLRYPNSATQVRKLIDGKSKRQLTSKQKISKQKKYVAKKKKRVKRKSSAR</sequence>
<protein>
    <submittedName>
        <fullName evidence="12">D-alanyl-D-alanine carboxypeptidase</fullName>
    </submittedName>
</protein>
<dbReference type="EMBL" id="DXHV01000026">
    <property type="protein sequence ID" value="HIV99985.1"/>
    <property type="molecule type" value="Genomic_DNA"/>
</dbReference>
<evidence type="ECO:0000256" key="6">
    <source>
        <dbReference type="ARBA" id="ARBA00023316"/>
    </source>
</evidence>
<dbReference type="GO" id="GO:0009002">
    <property type="term" value="F:serine-type D-Ala-D-Ala carboxypeptidase activity"/>
    <property type="evidence" value="ECO:0007669"/>
    <property type="project" value="InterPro"/>
</dbReference>
<feature type="compositionally biased region" description="Basic residues" evidence="10">
    <location>
        <begin position="256"/>
        <end position="286"/>
    </location>
</feature>
<feature type="active site" description="Acyl-ester intermediate" evidence="7">
    <location>
        <position position="30"/>
    </location>
</feature>
<name>A0A9D1PVH3_9BACT</name>
<dbReference type="GO" id="GO:0008360">
    <property type="term" value="P:regulation of cell shape"/>
    <property type="evidence" value="ECO:0007669"/>
    <property type="project" value="UniProtKB-KW"/>
</dbReference>
<keyword evidence="12" id="KW-0121">Carboxypeptidase</keyword>
<keyword evidence="6" id="KW-0961">Cell wall biogenesis/degradation</keyword>
<keyword evidence="4" id="KW-0133">Cell shape</keyword>
<reference evidence="12" key="1">
    <citation type="journal article" date="2021" name="PeerJ">
        <title>Extensive microbial diversity within the chicken gut microbiome revealed by metagenomics and culture.</title>
        <authorList>
            <person name="Gilroy R."/>
            <person name="Ravi A."/>
            <person name="Getino M."/>
            <person name="Pursley I."/>
            <person name="Horton D.L."/>
            <person name="Alikhan N.F."/>
            <person name="Baker D."/>
            <person name="Gharbi K."/>
            <person name="Hall N."/>
            <person name="Watson M."/>
            <person name="Adriaenssens E.M."/>
            <person name="Foster-Nyarko E."/>
            <person name="Jarju S."/>
            <person name="Secka A."/>
            <person name="Antonio M."/>
            <person name="Oren A."/>
            <person name="Chaudhuri R.R."/>
            <person name="La Ragione R."/>
            <person name="Hildebrand F."/>
            <person name="Pallen M.J."/>
        </authorList>
    </citation>
    <scope>NUCLEOTIDE SEQUENCE</scope>
    <source>
        <strain evidence="12">ChiHecec2B26-446</strain>
    </source>
</reference>
<feature type="binding site" evidence="8">
    <location>
        <position position="191"/>
    </location>
    <ligand>
        <name>substrate</name>
    </ligand>
</feature>
<evidence type="ECO:0000259" key="11">
    <source>
        <dbReference type="Pfam" id="PF00768"/>
    </source>
</evidence>
<evidence type="ECO:0000256" key="1">
    <source>
        <dbReference type="ARBA" id="ARBA00007164"/>
    </source>
</evidence>
<evidence type="ECO:0000313" key="13">
    <source>
        <dbReference type="Proteomes" id="UP000886752"/>
    </source>
</evidence>
<dbReference type="Proteomes" id="UP000886752">
    <property type="component" value="Unassembled WGS sequence"/>
</dbReference>
<keyword evidence="3" id="KW-0378">Hydrolase</keyword>
<evidence type="ECO:0000256" key="5">
    <source>
        <dbReference type="ARBA" id="ARBA00022984"/>
    </source>
</evidence>
<dbReference type="GO" id="GO:0009252">
    <property type="term" value="P:peptidoglycan biosynthetic process"/>
    <property type="evidence" value="ECO:0007669"/>
    <property type="project" value="UniProtKB-KW"/>
</dbReference>
<feature type="active site" description="Proton acceptor" evidence="7">
    <location>
        <position position="33"/>
    </location>
</feature>
<evidence type="ECO:0000256" key="4">
    <source>
        <dbReference type="ARBA" id="ARBA00022960"/>
    </source>
</evidence>
<keyword evidence="12" id="KW-0645">Protease</keyword>
<proteinExistence type="inferred from homology"/>
<dbReference type="AlphaFoldDB" id="A0A9D1PVH3"/>
<accession>A0A9D1PVH3</accession>
<dbReference type="InterPro" id="IPR001967">
    <property type="entry name" value="Peptidase_S11_N"/>
</dbReference>
<dbReference type="PRINTS" id="PR00725">
    <property type="entry name" value="DADACBPTASE1"/>
</dbReference>
<dbReference type="GO" id="GO:0071555">
    <property type="term" value="P:cell wall organization"/>
    <property type="evidence" value="ECO:0007669"/>
    <property type="project" value="UniProtKB-KW"/>
</dbReference>
<evidence type="ECO:0000256" key="9">
    <source>
        <dbReference type="RuleBase" id="RU004016"/>
    </source>
</evidence>
<evidence type="ECO:0000256" key="10">
    <source>
        <dbReference type="SAM" id="MobiDB-lite"/>
    </source>
</evidence>
<keyword evidence="5" id="KW-0573">Peptidoglycan synthesis</keyword>
<comment type="caution">
    <text evidence="12">The sequence shown here is derived from an EMBL/GenBank/DDBJ whole genome shotgun (WGS) entry which is preliminary data.</text>
</comment>
<dbReference type="InterPro" id="IPR012338">
    <property type="entry name" value="Beta-lactam/transpept-like"/>
</dbReference>
<keyword evidence="2" id="KW-0732">Signal</keyword>
<evidence type="ECO:0000256" key="7">
    <source>
        <dbReference type="PIRSR" id="PIRSR618044-1"/>
    </source>
</evidence>
<dbReference type="InterPro" id="IPR018044">
    <property type="entry name" value="Peptidase_S11"/>
</dbReference>
<evidence type="ECO:0000313" key="12">
    <source>
        <dbReference type="EMBL" id="HIV99985.1"/>
    </source>
</evidence>
<evidence type="ECO:0000256" key="8">
    <source>
        <dbReference type="PIRSR" id="PIRSR618044-2"/>
    </source>
</evidence>
<feature type="active site" evidence="7">
    <location>
        <position position="90"/>
    </location>
</feature>
<dbReference type="PANTHER" id="PTHR21581:SF6">
    <property type="entry name" value="TRAFFICKING PROTEIN PARTICLE COMPLEX SUBUNIT 12"/>
    <property type="match status" value="1"/>
</dbReference>
<dbReference type="PANTHER" id="PTHR21581">
    <property type="entry name" value="D-ALANYL-D-ALANINE CARBOXYPEPTIDASE"/>
    <property type="match status" value="1"/>
</dbReference>